<feature type="chain" id="PRO_5045331836" description="C1q domain-containing protein" evidence="1">
    <location>
        <begin position="22"/>
        <end position="266"/>
    </location>
</feature>
<keyword evidence="1" id="KW-0732">Signal</keyword>
<organism evidence="2 3">
    <name type="scientific">Chryseobacterium camelliae</name>
    <dbReference type="NCBI Taxonomy" id="1265445"/>
    <lineage>
        <taxon>Bacteria</taxon>
        <taxon>Pseudomonadati</taxon>
        <taxon>Bacteroidota</taxon>
        <taxon>Flavobacteriia</taxon>
        <taxon>Flavobacteriales</taxon>
        <taxon>Weeksellaceae</taxon>
        <taxon>Chryseobacterium group</taxon>
        <taxon>Chryseobacterium</taxon>
    </lineage>
</organism>
<dbReference type="EMBL" id="JAUTAL010000001">
    <property type="protein sequence ID" value="MDQ1096909.1"/>
    <property type="molecule type" value="Genomic_DNA"/>
</dbReference>
<protein>
    <recommendedName>
        <fullName evidence="4">C1q domain-containing protein</fullName>
    </recommendedName>
</protein>
<proteinExistence type="predicted"/>
<name>A0ABU0TIN5_9FLAO</name>
<comment type="caution">
    <text evidence="2">The sequence shown here is derived from an EMBL/GenBank/DDBJ whole genome shotgun (WGS) entry which is preliminary data.</text>
</comment>
<gene>
    <name evidence="2" type="ORF">QE404_002056</name>
</gene>
<dbReference type="RefSeq" id="WP_307450078.1">
    <property type="nucleotide sequence ID" value="NZ_JAUTAL010000001.1"/>
</dbReference>
<reference evidence="2 3" key="1">
    <citation type="submission" date="2023-07" db="EMBL/GenBank/DDBJ databases">
        <title>Functional and genomic diversity of the sorghum phyllosphere microbiome.</title>
        <authorList>
            <person name="Shade A."/>
        </authorList>
    </citation>
    <scope>NUCLEOTIDE SEQUENCE [LARGE SCALE GENOMIC DNA]</scope>
    <source>
        <strain evidence="2 3">SORGH_AS_1064</strain>
    </source>
</reference>
<feature type="signal peptide" evidence="1">
    <location>
        <begin position="1"/>
        <end position="21"/>
    </location>
</feature>
<accession>A0ABU0TIN5</accession>
<evidence type="ECO:0008006" key="4">
    <source>
        <dbReference type="Google" id="ProtNLM"/>
    </source>
</evidence>
<keyword evidence="3" id="KW-1185">Reference proteome</keyword>
<sequence length="266" mass="28506">MKNYLSAIHIVAVFASSTAIAQVGINTSTVSDGVSLQIESSTKGILFPRIALTSRTSTSPLASSIPTGTIVFNTATTGNFPNAVSPGLHWWSAADQQWTNLNTNLNTVFMKYTNSESSTNYNTTAWQNVKIFGNKIINESNSIYTVNTANQSVTINRAGLYAISSLLSFDKKDGGDEGRLSLSAQVFVNGIAAGTQQVISPGYTNLVTNGRGLFSHSFTEYLNLNGGDVLTLQVKKTDGTYSNGYGTAEVRFLQSGDSSISIQRIR</sequence>
<evidence type="ECO:0000313" key="3">
    <source>
        <dbReference type="Proteomes" id="UP001225072"/>
    </source>
</evidence>
<evidence type="ECO:0000256" key="1">
    <source>
        <dbReference type="SAM" id="SignalP"/>
    </source>
</evidence>
<dbReference type="Proteomes" id="UP001225072">
    <property type="component" value="Unassembled WGS sequence"/>
</dbReference>
<evidence type="ECO:0000313" key="2">
    <source>
        <dbReference type="EMBL" id="MDQ1096909.1"/>
    </source>
</evidence>